<dbReference type="EMBL" id="LJSK01000175">
    <property type="protein sequence ID" value="KPI85625.1"/>
    <property type="molecule type" value="Genomic_DNA"/>
</dbReference>
<comment type="caution">
    <text evidence="2">The sequence shown here is derived from an EMBL/GenBank/DDBJ whole genome shotgun (WGS) entry which is preliminary data.</text>
</comment>
<dbReference type="AlphaFoldDB" id="A0A0N1PB13"/>
<evidence type="ECO:0000313" key="2">
    <source>
        <dbReference type="EMBL" id="KPI85625.1"/>
    </source>
</evidence>
<keyword evidence="3" id="KW-1185">Reference proteome</keyword>
<feature type="region of interest" description="Disordered" evidence="1">
    <location>
        <begin position="434"/>
        <end position="561"/>
    </location>
</feature>
<dbReference type="Proteomes" id="UP000038009">
    <property type="component" value="Unassembled WGS sequence"/>
</dbReference>
<feature type="compositionally biased region" description="Low complexity" evidence="1">
    <location>
        <begin position="538"/>
        <end position="558"/>
    </location>
</feature>
<dbReference type="OMA" id="FQVSARW"/>
<proteinExistence type="predicted"/>
<evidence type="ECO:0000313" key="3">
    <source>
        <dbReference type="Proteomes" id="UP000038009"/>
    </source>
</evidence>
<gene>
    <name evidence="2" type="ORF">ABL78_5306</name>
</gene>
<feature type="compositionally biased region" description="Low complexity" evidence="1">
    <location>
        <begin position="453"/>
        <end position="467"/>
    </location>
</feature>
<accession>A0A0N1PB13</accession>
<name>A0A0N1PB13_LEPSE</name>
<dbReference type="VEuPathDB" id="TriTrypDB:Lsey_0175_0050"/>
<feature type="compositionally biased region" description="Polar residues" evidence="1">
    <location>
        <begin position="437"/>
        <end position="447"/>
    </location>
</feature>
<organism evidence="2 3">
    <name type="scientific">Leptomonas seymouri</name>
    <dbReference type="NCBI Taxonomy" id="5684"/>
    <lineage>
        <taxon>Eukaryota</taxon>
        <taxon>Discoba</taxon>
        <taxon>Euglenozoa</taxon>
        <taxon>Kinetoplastea</taxon>
        <taxon>Metakinetoplastina</taxon>
        <taxon>Trypanosomatida</taxon>
        <taxon>Trypanosomatidae</taxon>
        <taxon>Leishmaniinae</taxon>
        <taxon>Leptomonas</taxon>
    </lineage>
</organism>
<sequence>MKCTLIVISGAERSQRSCEMTEKFTTRKQIHAFLKSQDLRLEAGDFDYTVNLDGVGDAWPLKTDADARLFLAQAKHLGGKPTFHIRLRGGPSSPSDREGLLSAEYAIDLDIVTLHVYAPSAAAPAPSSASHGRTFQEKMFVVPTRFVLDKLMRAVRDTVSAGMLKANTKLVLYSLRSADDSCGTALMDDAAALSFLHEQAKRRDPARVTYTMEAAQSPFARRNKQPPSQEQPQGQGGETPLVSKASSPSLPPLSADDAAPKACQAPTVDLPPLQKTKEHAPAAAPAKVPNGSCQPVQISSVPMVEVPVEVRMEGCLDARTLTFTYSRREMQLYQRFHDECGALFAAAAGTSVLTLSSDPSVVIDGDGVLRELLALSREAQQPLRARLRILSQPKQQLSRANSNKGVLPPRAAPMENVLDLSALKSTHHNGVDLASASARQESSSKGTSIGGDAASAANSSRAASQRRLPSRPASRADHASTTADGEGSNAAAASLKVTLNSTSPSPPLESEATPRTATAAASSVPSASASERAEDEGSPSPVMSTTPGPSSSSRPPSSTHRHPCFCEVDSGNGSSNGIGMWLHCFQAATRWGTAQRIVCCGVREDHLYEDVQRGVLASFGDYVGSSTAPSLTLTMELVRIRGSACESLPLTKTTLLKDIPAAMCVESTELCVSSPILPAKLSAPLGESPKDAAAPADDALLRFIASAIARQLASRSVPLAAEEVHTLMCSLLREKATAEPFKGFLSQLSTPSEHRQLLSQADLKRDGAAAAALLVCLQRMLSDLALSLPQTQTFLQELAASLLCADFCDDAYCLNSFFTGICAALGDEQQGPRPVALSSLFQRAAHTTTADGTPTEKRETSCASVVVPITPSEWKTAFDKAPSSVLDVIAAAHMYDLLKTSPSNENNKVALDDKVWREAFPKAQLQLCEMMAPAEMERYFKEGAVVGTAGEEQLCRSVLLSCIGALLAPAALTGDYGPWLVDHFCGRVGAVLYAKMSTFDGRTELSLPALVILSWTVLNPHLLALIKTSAHRTLLEKLVGWVRVAVAHACYVRGLSFPPYPLHRVHSSQPTPLTRELVRPPLDADGVSEGQEEYLSLLSTDADKKAPAKVPAALATPSPPTSPLPAVEQPAARKVPIKKVKYVYKYNFSSLHLPRSLAK</sequence>
<reference evidence="2 3" key="1">
    <citation type="journal article" date="2015" name="PLoS Pathog.">
        <title>Leptomonas seymouri: Adaptations to the Dixenous Life Cycle Analyzed by Genome Sequencing, Transcriptome Profiling and Co-infection with Leishmania donovani.</title>
        <authorList>
            <person name="Kraeva N."/>
            <person name="Butenko A."/>
            <person name="Hlavacova J."/>
            <person name="Kostygov A."/>
            <person name="Myskova J."/>
            <person name="Grybchuk D."/>
            <person name="Lestinova T."/>
            <person name="Votypka J."/>
            <person name="Volf P."/>
            <person name="Opperdoes F."/>
            <person name="Flegontov P."/>
            <person name="Lukes J."/>
            <person name="Yurchenko V."/>
        </authorList>
    </citation>
    <scope>NUCLEOTIDE SEQUENCE [LARGE SCALE GENOMIC DNA]</scope>
    <source>
        <strain evidence="2 3">ATCC 30220</strain>
    </source>
</reference>
<protein>
    <submittedName>
        <fullName evidence="2">Uncharacterized protein</fullName>
    </submittedName>
</protein>
<feature type="region of interest" description="Disordered" evidence="1">
    <location>
        <begin position="215"/>
        <end position="269"/>
    </location>
</feature>
<feature type="region of interest" description="Disordered" evidence="1">
    <location>
        <begin position="1108"/>
        <end position="1130"/>
    </location>
</feature>
<feature type="compositionally biased region" description="Low complexity" evidence="1">
    <location>
        <begin position="243"/>
        <end position="262"/>
    </location>
</feature>
<evidence type="ECO:0000256" key="1">
    <source>
        <dbReference type="SAM" id="MobiDB-lite"/>
    </source>
</evidence>
<dbReference type="OrthoDB" id="273742at2759"/>
<feature type="compositionally biased region" description="Low complexity" evidence="1">
    <location>
        <begin position="509"/>
        <end position="530"/>
    </location>
</feature>